<dbReference type="Pfam" id="PF13561">
    <property type="entry name" value="adh_short_C2"/>
    <property type="match status" value="1"/>
</dbReference>
<dbReference type="CDD" id="cd05233">
    <property type="entry name" value="SDR_c"/>
    <property type="match status" value="1"/>
</dbReference>
<protein>
    <submittedName>
        <fullName evidence="2">SDR family NAD(P)-dependent oxidoreductase</fullName>
    </submittedName>
</protein>
<comment type="similarity">
    <text evidence="1">Belongs to the short-chain dehydrogenases/reductases (SDR) family.</text>
</comment>
<organism evidence="2 3">
    <name type="scientific">Limosilactobacillus allomucosae</name>
    <dbReference type="NCBI Taxonomy" id="3142938"/>
    <lineage>
        <taxon>Bacteria</taxon>
        <taxon>Bacillati</taxon>
        <taxon>Bacillota</taxon>
        <taxon>Bacilli</taxon>
        <taxon>Lactobacillales</taxon>
        <taxon>Lactobacillaceae</taxon>
        <taxon>Limosilactobacillus</taxon>
    </lineage>
</organism>
<dbReference type="PANTHER" id="PTHR42879:SF2">
    <property type="entry name" value="3-OXOACYL-[ACYL-CARRIER-PROTEIN] REDUCTASE FABG"/>
    <property type="match status" value="1"/>
</dbReference>
<sequence length="270" mass="29178">MMTKDLENKTAIVTAASRGIGLAIAEKLVEQGAIVYLAVRDSEKNRQLTAQLHEQNENFRSVFYDAFDFATYAPMIQEVVQDAGHLDILVNNFGTTDVKKDTTLVDGDSQTFFDIVDKNIASVYYTSKYAVKVMREQESGGNIINISSVAGTTPDISRLAYGVSKAAINSLTKQTAVEYARDKIRANAVLPGFVGTDGALQNMSKSFLDGFLKHVPLNEVVKPVDIANMVAFLASDKARYVTGELITVAGGFGLPTPIYGDAMSGSIKKG</sequence>
<dbReference type="PRINTS" id="PR00081">
    <property type="entry name" value="GDHRDH"/>
</dbReference>
<gene>
    <name evidence="2" type="ORF">AAVZ08_07265</name>
</gene>
<dbReference type="Gene3D" id="3.40.50.720">
    <property type="entry name" value="NAD(P)-binding Rossmann-like Domain"/>
    <property type="match status" value="1"/>
</dbReference>
<evidence type="ECO:0000256" key="1">
    <source>
        <dbReference type="ARBA" id="ARBA00006484"/>
    </source>
</evidence>
<dbReference type="PRINTS" id="PR00080">
    <property type="entry name" value="SDRFAMILY"/>
</dbReference>
<dbReference type="InterPro" id="IPR036291">
    <property type="entry name" value="NAD(P)-bd_dom_sf"/>
</dbReference>
<dbReference type="InterPro" id="IPR050259">
    <property type="entry name" value="SDR"/>
</dbReference>
<dbReference type="PROSITE" id="PS00061">
    <property type="entry name" value="ADH_SHORT"/>
    <property type="match status" value="1"/>
</dbReference>
<name>A0ABV0I7G0_9LACO</name>
<dbReference type="Proteomes" id="UP001456307">
    <property type="component" value="Unassembled WGS sequence"/>
</dbReference>
<dbReference type="SUPFAM" id="SSF51735">
    <property type="entry name" value="NAD(P)-binding Rossmann-fold domains"/>
    <property type="match status" value="1"/>
</dbReference>
<evidence type="ECO:0000313" key="2">
    <source>
        <dbReference type="EMBL" id="MEO5286388.1"/>
    </source>
</evidence>
<proteinExistence type="inferred from homology"/>
<evidence type="ECO:0000313" key="3">
    <source>
        <dbReference type="Proteomes" id="UP001456307"/>
    </source>
</evidence>
<dbReference type="InterPro" id="IPR002347">
    <property type="entry name" value="SDR_fam"/>
</dbReference>
<dbReference type="EMBL" id="JBCNVT010000001">
    <property type="protein sequence ID" value="MEO5286388.1"/>
    <property type="molecule type" value="Genomic_DNA"/>
</dbReference>
<accession>A0ABV0I7G0</accession>
<keyword evidence="3" id="KW-1185">Reference proteome</keyword>
<reference evidence="2 3" key="1">
    <citation type="submission" date="2024-04" db="EMBL/GenBank/DDBJ databases">
        <title>Limosilactobacillus allomucosae sp. nov., a novel species isolated from wild boar faecal samples as potential probiotics for domestic pigs.</title>
        <authorList>
            <person name="Chen B."/>
        </authorList>
    </citation>
    <scope>NUCLEOTIDE SEQUENCE [LARGE SCALE GENOMIC DNA]</scope>
    <source>
        <strain evidence="2 3">WILCCON 0055</strain>
    </source>
</reference>
<comment type="caution">
    <text evidence="2">The sequence shown here is derived from an EMBL/GenBank/DDBJ whole genome shotgun (WGS) entry which is preliminary data.</text>
</comment>
<dbReference type="PANTHER" id="PTHR42879">
    <property type="entry name" value="3-OXOACYL-(ACYL-CARRIER-PROTEIN) REDUCTASE"/>
    <property type="match status" value="1"/>
</dbReference>
<dbReference type="RefSeq" id="WP_347985518.1">
    <property type="nucleotide sequence ID" value="NZ_JBCNVT010000001.1"/>
</dbReference>
<dbReference type="InterPro" id="IPR020904">
    <property type="entry name" value="Sc_DH/Rdtase_CS"/>
</dbReference>